<keyword evidence="4" id="KW-1185">Reference proteome</keyword>
<feature type="transmembrane region" description="Helical" evidence="2">
    <location>
        <begin position="100"/>
        <end position="126"/>
    </location>
</feature>
<evidence type="ECO:0000256" key="1">
    <source>
        <dbReference type="SAM" id="MobiDB-lite"/>
    </source>
</evidence>
<reference evidence="4" key="1">
    <citation type="submission" date="2024-04" db="EMBL/GenBank/DDBJ databases">
        <title>Salinicola lusitanus LLJ914,a marine bacterium isolated from the Okinawa Trough.</title>
        <authorList>
            <person name="Li J."/>
        </authorList>
    </citation>
    <scope>NUCLEOTIDE SEQUENCE [LARGE SCALE GENOMIC DNA]</scope>
</reference>
<comment type="caution">
    <text evidence="3">The sequence shown here is derived from an EMBL/GenBank/DDBJ whole genome shotgun (WGS) entry which is preliminary data.</text>
</comment>
<evidence type="ECO:0008006" key="5">
    <source>
        <dbReference type="Google" id="ProtNLM"/>
    </source>
</evidence>
<feature type="region of interest" description="Disordered" evidence="1">
    <location>
        <begin position="70"/>
        <end position="91"/>
    </location>
</feature>
<dbReference type="SUPFAM" id="SSF81321">
    <property type="entry name" value="Family A G protein-coupled receptor-like"/>
    <property type="match status" value="1"/>
</dbReference>
<dbReference type="EMBL" id="JBBPFD010000004">
    <property type="protein sequence ID" value="KAK7929321.1"/>
    <property type="molecule type" value="Genomic_DNA"/>
</dbReference>
<protein>
    <recommendedName>
        <fullName evidence="5">G-protein coupled receptors family 1 profile domain-containing protein</fullName>
    </recommendedName>
</protein>
<keyword evidence="2" id="KW-1133">Transmembrane helix</keyword>
<sequence length="223" mass="24525">MINGEKAGHGRAMLDLSPNGTTKSGTGGHPICTWGPDFGATSWMCQRNCQFVHVKPKLLTVNPVVYPREATRGSAERNRDTDALDQTQSRRERLTGENMGFGGGLLLSGLNISSNTSFTFGNFLLFPFLNFTINDVLDQCSDETGLTVWIALKITILVTALLANGTLMCLLYRSRHNLSPSQLLALNISSMDVLYCLTLPFDLYVTLTRTRKPCTASENVSER</sequence>
<dbReference type="AlphaFoldDB" id="A0AAW0PTV4"/>
<gene>
    <name evidence="3" type="ORF">WMY93_005716</name>
</gene>
<evidence type="ECO:0000256" key="2">
    <source>
        <dbReference type="SAM" id="Phobius"/>
    </source>
</evidence>
<feature type="transmembrane region" description="Helical" evidence="2">
    <location>
        <begin position="146"/>
        <end position="171"/>
    </location>
</feature>
<keyword evidence="2" id="KW-0472">Membrane</keyword>
<dbReference type="Gene3D" id="1.20.1070.10">
    <property type="entry name" value="Rhodopsin 7-helix transmembrane proteins"/>
    <property type="match status" value="1"/>
</dbReference>
<keyword evidence="2" id="KW-0812">Transmembrane</keyword>
<organism evidence="3 4">
    <name type="scientific">Mugilogobius chulae</name>
    <name type="common">yellowstripe goby</name>
    <dbReference type="NCBI Taxonomy" id="88201"/>
    <lineage>
        <taxon>Eukaryota</taxon>
        <taxon>Metazoa</taxon>
        <taxon>Chordata</taxon>
        <taxon>Craniata</taxon>
        <taxon>Vertebrata</taxon>
        <taxon>Euteleostomi</taxon>
        <taxon>Actinopterygii</taxon>
        <taxon>Neopterygii</taxon>
        <taxon>Teleostei</taxon>
        <taxon>Neoteleostei</taxon>
        <taxon>Acanthomorphata</taxon>
        <taxon>Gobiaria</taxon>
        <taxon>Gobiiformes</taxon>
        <taxon>Gobioidei</taxon>
        <taxon>Gobiidae</taxon>
        <taxon>Gobionellinae</taxon>
        <taxon>Mugilogobius</taxon>
    </lineage>
</organism>
<evidence type="ECO:0000313" key="3">
    <source>
        <dbReference type="EMBL" id="KAK7929321.1"/>
    </source>
</evidence>
<proteinExistence type="predicted"/>
<feature type="region of interest" description="Disordered" evidence="1">
    <location>
        <begin position="1"/>
        <end position="24"/>
    </location>
</feature>
<name>A0AAW0PTV4_9GOBI</name>
<dbReference type="Proteomes" id="UP001460270">
    <property type="component" value="Unassembled WGS sequence"/>
</dbReference>
<evidence type="ECO:0000313" key="4">
    <source>
        <dbReference type="Proteomes" id="UP001460270"/>
    </source>
</evidence>
<accession>A0AAW0PTV4</accession>